<feature type="transmembrane region" description="Helical" evidence="1">
    <location>
        <begin position="6"/>
        <end position="22"/>
    </location>
</feature>
<sequence>MLLRRNWFYYMCAIVFLVFRLLKFPHHDHIITIDQLPSYTLLTTPNMLPK</sequence>
<keyword evidence="2" id="KW-0496">Mitochondrion</keyword>
<dbReference type="EMBL" id="LKAM01000014">
    <property type="protein sequence ID" value="KUM45999.1"/>
    <property type="molecule type" value="Genomic_DNA"/>
</dbReference>
<name>A0A101LVA3_PICGL</name>
<organism evidence="2">
    <name type="scientific">Picea glauca</name>
    <name type="common">White spruce</name>
    <name type="synonym">Pinus glauca</name>
    <dbReference type="NCBI Taxonomy" id="3330"/>
    <lineage>
        <taxon>Eukaryota</taxon>
        <taxon>Viridiplantae</taxon>
        <taxon>Streptophyta</taxon>
        <taxon>Embryophyta</taxon>
        <taxon>Tracheophyta</taxon>
        <taxon>Spermatophyta</taxon>
        <taxon>Pinopsida</taxon>
        <taxon>Pinidae</taxon>
        <taxon>Conifers I</taxon>
        <taxon>Pinales</taxon>
        <taxon>Pinaceae</taxon>
        <taxon>Picea</taxon>
    </lineage>
</organism>
<comment type="caution">
    <text evidence="2">The sequence shown here is derived from an EMBL/GenBank/DDBJ whole genome shotgun (WGS) entry which is preliminary data.</text>
</comment>
<dbReference type="AlphaFoldDB" id="A0A101LVA3"/>
<evidence type="ECO:0000256" key="1">
    <source>
        <dbReference type="SAM" id="Phobius"/>
    </source>
</evidence>
<gene>
    <name evidence="2" type="ORF">ABT39_MTgene2102</name>
</gene>
<reference evidence="2" key="1">
    <citation type="journal article" date="2015" name="Genome Biol. Evol.">
        <title>Organellar Genomes of White Spruce (Picea glauca): Assembly and Annotation.</title>
        <authorList>
            <person name="Jackman S.D."/>
            <person name="Warren R.L."/>
            <person name="Gibb E.A."/>
            <person name="Vandervalk B.P."/>
            <person name="Mohamadi H."/>
            <person name="Chu J."/>
            <person name="Raymond A."/>
            <person name="Pleasance S."/>
            <person name="Coope R."/>
            <person name="Wildung M.R."/>
            <person name="Ritland C.E."/>
            <person name="Bousquet J."/>
            <person name="Jones S.J."/>
            <person name="Bohlmann J."/>
            <person name="Birol I."/>
        </authorList>
    </citation>
    <scope>NUCLEOTIDE SEQUENCE [LARGE SCALE GENOMIC DNA]</scope>
    <source>
        <tissue evidence="2">Flushing bud</tissue>
    </source>
</reference>
<keyword evidence="1" id="KW-1133">Transmembrane helix</keyword>
<keyword evidence="1" id="KW-0812">Transmembrane</keyword>
<accession>A0A101LVA3</accession>
<proteinExistence type="predicted"/>
<geneLocation type="mitochondrion" evidence="2"/>
<evidence type="ECO:0000313" key="2">
    <source>
        <dbReference type="EMBL" id="KUM45999.1"/>
    </source>
</evidence>
<keyword evidence="1" id="KW-0472">Membrane</keyword>
<protein>
    <submittedName>
        <fullName evidence="2">Uncharacterized protein</fullName>
    </submittedName>
</protein>